<evidence type="ECO:0000259" key="4">
    <source>
        <dbReference type="Pfam" id="PF18317"/>
    </source>
</evidence>
<protein>
    <submittedName>
        <fullName evidence="5">Shikimate dehydrogenase</fullName>
        <ecNumber evidence="5">1.1.1.25</ecNumber>
    </submittedName>
</protein>
<dbReference type="PANTHER" id="PTHR21089:SF1">
    <property type="entry name" value="BIFUNCTIONAL 3-DEHYDROQUINATE DEHYDRATASE_SHIKIMATE DEHYDROGENASE, CHLOROPLASTIC"/>
    <property type="match status" value="1"/>
</dbReference>
<dbReference type="AlphaFoldDB" id="A0A841BVK3"/>
<dbReference type="EC" id="1.1.1.25" evidence="5"/>
<dbReference type="NCBIfam" id="NF001311">
    <property type="entry name" value="PRK00258.1-3"/>
    <property type="match status" value="1"/>
</dbReference>
<sequence length="275" mass="28271">MADTTLRRAAVLGKPIAHSLSPVIHNSGYAAAGLTDWSYDRFECDEAGLPAFVAALDESWAGLSLTMPLKEAGMLEAAEISPVATALGACNTLHRRPDGSWFAENTDAPGIVDALASAGVTAVESVAVLGAGGTARAAIAAAAQIAKSVTAYARRPEAIEELARIAALLGIPLTAGDWSSLDGCAGADAVISTLPAGVADGLRPAWRPGTVVFDVVYKPWPTPFAAGAEAAGCRIVSGLDLLLCQAVHQFELFTGVTAPVAEMREALHEAARNRT</sequence>
<keyword evidence="2" id="KW-0057">Aromatic amino acid biosynthesis</keyword>
<dbReference type="EMBL" id="JACHMN010000003">
    <property type="protein sequence ID" value="MBB5873127.1"/>
    <property type="molecule type" value="Genomic_DNA"/>
</dbReference>
<evidence type="ECO:0000313" key="6">
    <source>
        <dbReference type="Proteomes" id="UP000587527"/>
    </source>
</evidence>
<dbReference type="InterPro" id="IPR036291">
    <property type="entry name" value="NAD(P)-bd_dom_sf"/>
</dbReference>
<comment type="caution">
    <text evidence="5">The sequence shown here is derived from an EMBL/GenBank/DDBJ whole genome shotgun (WGS) entry which is preliminary data.</text>
</comment>
<evidence type="ECO:0000259" key="3">
    <source>
        <dbReference type="Pfam" id="PF08501"/>
    </source>
</evidence>
<dbReference type="InterPro" id="IPR022893">
    <property type="entry name" value="Shikimate_DH_fam"/>
</dbReference>
<feature type="domain" description="Shikimate dehydrogenase substrate binding N-terminal" evidence="3">
    <location>
        <begin position="11"/>
        <end position="93"/>
    </location>
</feature>
<dbReference type="Proteomes" id="UP000587527">
    <property type="component" value="Unassembled WGS sequence"/>
</dbReference>
<reference evidence="5 6" key="1">
    <citation type="submission" date="2020-08" db="EMBL/GenBank/DDBJ databases">
        <title>Sequencing the genomes of 1000 actinobacteria strains.</title>
        <authorList>
            <person name="Klenk H.-P."/>
        </authorList>
    </citation>
    <scope>NUCLEOTIDE SEQUENCE [LARGE SCALE GENOMIC DNA]</scope>
    <source>
        <strain evidence="5 6">DSM 45362</strain>
    </source>
</reference>
<dbReference type="InterPro" id="IPR041121">
    <property type="entry name" value="SDH_C"/>
</dbReference>
<name>A0A841BVK3_9ACTN</name>
<evidence type="ECO:0000313" key="5">
    <source>
        <dbReference type="EMBL" id="MBB5873127.1"/>
    </source>
</evidence>
<proteinExistence type="predicted"/>
<dbReference type="GO" id="GO:0005829">
    <property type="term" value="C:cytosol"/>
    <property type="evidence" value="ECO:0007669"/>
    <property type="project" value="TreeGrafter"/>
</dbReference>
<dbReference type="Pfam" id="PF08501">
    <property type="entry name" value="Shikimate_dh_N"/>
    <property type="match status" value="1"/>
</dbReference>
<dbReference type="SUPFAM" id="SSF51735">
    <property type="entry name" value="NAD(P)-binding Rossmann-fold domains"/>
    <property type="match status" value="1"/>
</dbReference>
<dbReference type="Gene3D" id="3.40.50.720">
    <property type="entry name" value="NAD(P)-binding Rossmann-like Domain"/>
    <property type="match status" value="1"/>
</dbReference>
<organism evidence="5 6">
    <name type="scientific">Allocatelliglobosispora scoriae</name>
    <dbReference type="NCBI Taxonomy" id="643052"/>
    <lineage>
        <taxon>Bacteria</taxon>
        <taxon>Bacillati</taxon>
        <taxon>Actinomycetota</taxon>
        <taxon>Actinomycetes</taxon>
        <taxon>Micromonosporales</taxon>
        <taxon>Micromonosporaceae</taxon>
        <taxon>Allocatelliglobosispora</taxon>
    </lineage>
</organism>
<keyword evidence="6" id="KW-1185">Reference proteome</keyword>
<keyword evidence="2" id="KW-0028">Amino-acid biosynthesis</keyword>
<gene>
    <name evidence="5" type="ORF">F4553_006561</name>
</gene>
<dbReference type="GO" id="GO:0009423">
    <property type="term" value="P:chorismate biosynthetic process"/>
    <property type="evidence" value="ECO:0007669"/>
    <property type="project" value="TreeGrafter"/>
</dbReference>
<dbReference type="InterPro" id="IPR013708">
    <property type="entry name" value="Shikimate_DH-bd_N"/>
</dbReference>
<keyword evidence="5" id="KW-0560">Oxidoreductase</keyword>
<feature type="domain" description="SDH C-terminal" evidence="4">
    <location>
        <begin position="238"/>
        <end position="267"/>
    </location>
</feature>
<dbReference type="RefSeq" id="WP_184843825.1">
    <property type="nucleotide sequence ID" value="NZ_JACHMN010000003.1"/>
</dbReference>
<dbReference type="GO" id="GO:0050661">
    <property type="term" value="F:NADP binding"/>
    <property type="evidence" value="ECO:0007669"/>
    <property type="project" value="TreeGrafter"/>
</dbReference>
<dbReference type="InterPro" id="IPR046346">
    <property type="entry name" value="Aminoacid_DH-like_N_sf"/>
</dbReference>
<dbReference type="PANTHER" id="PTHR21089">
    <property type="entry name" value="SHIKIMATE DEHYDROGENASE"/>
    <property type="match status" value="1"/>
</dbReference>
<evidence type="ECO:0000256" key="2">
    <source>
        <dbReference type="ARBA" id="ARBA00023141"/>
    </source>
</evidence>
<accession>A0A841BVK3</accession>
<evidence type="ECO:0000256" key="1">
    <source>
        <dbReference type="ARBA" id="ARBA00004871"/>
    </source>
</evidence>
<dbReference type="GO" id="GO:0004764">
    <property type="term" value="F:shikimate 3-dehydrogenase (NADP+) activity"/>
    <property type="evidence" value="ECO:0007669"/>
    <property type="project" value="UniProtKB-EC"/>
</dbReference>
<dbReference type="GO" id="GO:0019632">
    <property type="term" value="P:shikimate metabolic process"/>
    <property type="evidence" value="ECO:0007669"/>
    <property type="project" value="TreeGrafter"/>
</dbReference>
<dbReference type="GO" id="GO:0009073">
    <property type="term" value="P:aromatic amino acid family biosynthetic process"/>
    <property type="evidence" value="ECO:0007669"/>
    <property type="project" value="UniProtKB-KW"/>
</dbReference>
<comment type="pathway">
    <text evidence="1">Metabolic intermediate biosynthesis; chorismate biosynthesis; chorismate from D-erythrose 4-phosphate and phosphoenolpyruvate: step 4/7.</text>
</comment>
<dbReference type="SUPFAM" id="SSF53223">
    <property type="entry name" value="Aminoacid dehydrogenase-like, N-terminal domain"/>
    <property type="match status" value="1"/>
</dbReference>
<dbReference type="Gene3D" id="3.40.50.10860">
    <property type="entry name" value="Leucine Dehydrogenase, chain A, domain 1"/>
    <property type="match status" value="1"/>
</dbReference>
<dbReference type="Pfam" id="PF18317">
    <property type="entry name" value="SDH_C"/>
    <property type="match status" value="1"/>
</dbReference>